<dbReference type="Gene3D" id="2.60.40.1260">
    <property type="entry name" value="Lamin Tail domain"/>
    <property type="match status" value="1"/>
</dbReference>
<sequence>MSVNGDEVYEFPDEFILRSGHSVNITSGPNAVHNPPESLKWTETSVWEDSGDPAKLYEPGDFLLVETP</sequence>
<gene>
    <name evidence="1" type="ORF">EEX84_02345</name>
</gene>
<evidence type="ECO:0000313" key="2">
    <source>
        <dbReference type="Proteomes" id="UP000275473"/>
    </source>
</evidence>
<evidence type="ECO:0000313" key="1">
    <source>
        <dbReference type="EMBL" id="RNF41207.1"/>
    </source>
</evidence>
<proteinExistence type="predicted"/>
<reference evidence="1 2" key="1">
    <citation type="journal article" date="2018" name="Int. J. Syst. Evol. Microbiol.">
        <title>Planococcus salinus sp. nov., a moderately halophilic bacterium isolated from a saline-alkali soil.</title>
        <authorList>
            <person name="Gan L."/>
        </authorList>
    </citation>
    <scope>NUCLEOTIDE SEQUENCE [LARGE SCALE GENOMIC DNA]</scope>
    <source>
        <strain evidence="1 2">LCB217</strain>
    </source>
</reference>
<dbReference type="RefSeq" id="WP_123163954.1">
    <property type="nucleotide sequence ID" value="NZ_RIAX01000001.1"/>
</dbReference>
<dbReference type="EMBL" id="RIAX01000001">
    <property type="protein sequence ID" value="RNF41207.1"/>
    <property type="molecule type" value="Genomic_DNA"/>
</dbReference>
<name>A0A3M8PBX5_9BACL</name>
<dbReference type="AlphaFoldDB" id="A0A3M8PBX5"/>
<dbReference type="Proteomes" id="UP000275473">
    <property type="component" value="Unassembled WGS sequence"/>
</dbReference>
<dbReference type="SUPFAM" id="SSF74853">
    <property type="entry name" value="Lamin A/C globular tail domain"/>
    <property type="match status" value="1"/>
</dbReference>
<dbReference type="InterPro" id="IPR036415">
    <property type="entry name" value="Lamin_tail_dom_sf"/>
</dbReference>
<dbReference type="OrthoDB" id="9761531at2"/>
<organism evidence="1 2">
    <name type="scientific">Planococcus salinus</name>
    <dbReference type="NCBI Taxonomy" id="1848460"/>
    <lineage>
        <taxon>Bacteria</taxon>
        <taxon>Bacillati</taxon>
        <taxon>Bacillota</taxon>
        <taxon>Bacilli</taxon>
        <taxon>Bacillales</taxon>
        <taxon>Caryophanaceae</taxon>
        <taxon>Planococcus</taxon>
    </lineage>
</organism>
<comment type="caution">
    <text evidence="1">The sequence shown here is derived from an EMBL/GenBank/DDBJ whole genome shotgun (WGS) entry which is preliminary data.</text>
</comment>
<accession>A0A3M8PBX5</accession>
<protein>
    <submittedName>
        <fullName evidence="1">Uncharacterized protein</fullName>
    </submittedName>
</protein>
<keyword evidence="2" id="KW-1185">Reference proteome</keyword>